<name>A0AAE2CU56_9LAMI</name>
<gene>
    <name evidence="1" type="ORF">Salat_0619600</name>
</gene>
<evidence type="ECO:0000313" key="1">
    <source>
        <dbReference type="EMBL" id="KAK4434568.1"/>
    </source>
</evidence>
<dbReference type="AlphaFoldDB" id="A0AAE2CU56"/>
<reference evidence="1" key="2">
    <citation type="journal article" date="2024" name="Plant">
        <title>Genomic evolution and insights into agronomic trait innovations of Sesamum species.</title>
        <authorList>
            <person name="Miao H."/>
            <person name="Wang L."/>
            <person name="Qu L."/>
            <person name="Liu H."/>
            <person name="Sun Y."/>
            <person name="Le M."/>
            <person name="Wang Q."/>
            <person name="Wei S."/>
            <person name="Zheng Y."/>
            <person name="Lin W."/>
            <person name="Duan Y."/>
            <person name="Cao H."/>
            <person name="Xiong S."/>
            <person name="Wang X."/>
            <person name="Wei L."/>
            <person name="Li C."/>
            <person name="Ma Q."/>
            <person name="Ju M."/>
            <person name="Zhao R."/>
            <person name="Li G."/>
            <person name="Mu C."/>
            <person name="Tian Q."/>
            <person name="Mei H."/>
            <person name="Zhang T."/>
            <person name="Gao T."/>
            <person name="Zhang H."/>
        </authorList>
    </citation>
    <scope>NUCLEOTIDE SEQUENCE</scope>
    <source>
        <strain evidence="1">3651</strain>
    </source>
</reference>
<accession>A0AAE2CU56</accession>
<dbReference type="Proteomes" id="UP001293254">
    <property type="component" value="Unassembled WGS sequence"/>
</dbReference>
<keyword evidence="2" id="KW-1185">Reference proteome</keyword>
<organism evidence="1 2">
    <name type="scientific">Sesamum alatum</name>
    <dbReference type="NCBI Taxonomy" id="300844"/>
    <lineage>
        <taxon>Eukaryota</taxon>
        <taxon>Viridiplantae</taxon>
        <taxon>Streptophyta</taxon>
        <taxon>Embryophyta</taxon>
        <taxon>Tracheophyta</taxon>
        <taxon>Spermatophyta</taxon>
        <taxon>Magnoliopsida</taxon>
        <taxon>eudicotyledons</taxon>
        <taxon>Gunneridae</taxon>
        <taxon>Pentapetalae</taxon>
        <taxon>asterids</taxon>
        <taxon>lamiids</taxon>
        <taxon>Lamiales</taxon>
        <taxon>Pedaliaceae</taxon>
        <taxon>Sesamum</taxon>
    </lineage>
</organism>
<reference evidence="1" key="1">
    <citation type="submission" date="2020-06" db="EMBL/GenBank/DDBJ databases">
        <authorList>
            <person name="Li T."/>
            <person name="Hu X."/>
            <person name="Zhang T."/>
            <person name="Song X."/>
            <person name="Zhang H."/>
            <person name="Dai N."/>
            <person name="Sheng W."/>
            <person name="Hou X."/>
            <person name="Wei L."/>
        </authorList>
    </citation>
    <scope>NUCLEOTIDE SEQUENCE</scope>
    <source>
        <strain evidence="1">3651</strain>
        <tissue evidence="1">Leaf</tissue>
    </source>
</reference>
<comment type="caution">
    <text evidence="1">The sequence shown here is derived from an EMBL/GenBank/DDBJ whole genome shotgun (WGS) entry which is preliminary data.</text>
</comment>
<protein>
    <submittedName>
        <fullName evidence="1">Uncharacterized protein</fullName>
    </submittedName>
</protein>
<proteinExistence type="predicted"/>
<dbReference type="EMBL" id="JACGWO010000002">
    <property type="protein sequence ID" value="KAK4434568.1"/>
    <property type="molecule type" value="Genomic_DNA"/>
</dbReference>
<sequence>MSFAGVSTKADGCRLNMTAVRGRVGRWWTDGGGLLAWVAETAVSGVKNERRSRETTGCRWVSAQAWDVGRRHARLLQVDRRTTVRWVVRVAGDTPELFSGSRMAPAWRLRS</sequence>
<evidence type="ECO:0000313" key="2">
    <source>
        <dbReference type="Proteomes" id="UP001293254"/>
    </source>
</evidence>